<gene>
    <name evidence="4" type="ORF">CLV41_10867</name>
</gene>
<dbReference type="RefSeq" id="WP_103223709.1">
    <property type="nucleotide sequence ID" value="NZ_PPCN01000008.1"/>
</dbReference>
<sequence>MTTALADFSQLADMTPSDVRRAIRLGRYSGHTAGLAKGRLQCNLAIVPADFAADFHAFCRNNPKSCPLAGISAPGEASIARLGADVDIRTDAARYNIYRFGGLEKQVTDLSGLWQDDLVAFAIGCSFTFENALRRAGIAMRHIDDNVTVPMYRTTLETVPSGPFGGGTVVSMRPVPEDRLEEVRKICRNYPLAHGAPVHAGDPHAIGISDLNAPDWGEPVEIRKGEVPVFWACGVTPQAAIMAAKLPLSITHAPGAMLISDVDERTDPLYPYSDN</sequence>
<dbReference type="GO" id="GO:0006536">
    <property type="term" value="P:glutamate metabolic process"/>
    <property type="evidence" value="ECO:0007669"/>
    <property type="project" value="TreeGrafter"/>
</dbReference>
<dbReference type="EMBL" id="PPCN01000008">
    <property type="protein sequence ID" value="POF29644.1"/>
    <property type="molecule type" value="Genomic_DNA"/>
</dbReference>
<dbReference type="Gene3D" id="3.40.1640.10">
    <property type="entry name" value="PSTPO5379-like"/>
    <property type="match status" value="1"/>
</dbReference>
<dbReference type="OrthoDB" id="149585at2"/>
<proteinExistence type="inferred from homology"/>
<dbReference type="InterPro" id="IPR009906">
    <property type="entry name" value="D-Glu_cyclase"/>
</dbReference>
<dbReference type="Proteomes" id="UP000236959">
    <property type="component" value="Unassembled WGS sequence"/>
</dbReference>
<dbReference type="NCBIfam" id="NF003969">
    <property type="entry name" value="PRK05463.1"/>
    <property type="match status" value="1"/>
</dbReference>
<dbReference type="Pfam" id="PF07286">
    <property type="entry name" value="D-Glu_cyclase"/>
    <property type="match status" value="1"/>
</dbReference>
<dbReference type="GO" id="GO:0047820">
    <property type="term" value="F:D-glutamate cyclase activity"/>
    <property type="evidence" value="ECO:0007669"/>
    <property type="project" value="TreeGrafter"/>
</dbReference>
<keyword evidence="5" id="KW-1185">Reference proteome</keyword>
<dbReference type="InterPro" id="IPR038021">
    <property type="entry name" value="Putative_hydro-lyase"/>
</dbReference>
<comment type="similarity">
    <text evidence="1 3">Belongs to the D-glutamate cyclase family.</text>
</comment>
<evidence type="ECO:0000256" key="1">
    <source>
        <dbReference type="ARBA" id="ARBA00007896"/>
    </source>
</evidence>
<evidence type="ECO:0000256" key="3">
    <source>
        <dbReference type="HAMAP-Rule" id="MF_01830"/>
    </source>
</evidence>
<dbReference type="PANTHER" id="PTHR32022">
    <property type="entry name" value="D-GLUTAMATE CYCLASE, MITOCHONDRIAL"/>
    <property type="match status" value="1"/>
</dbReference>
<dbReference type="PIRSF" id="PIRSF029755">
    <property type="entry name" value="UCP029755"/>
    <property type="match status" value="1"/>
</dbReference>
<evidence type="ECO:0000313" key="5">
    <source>
        <dbReference type="Proteomes" id="UP000236959"/>
    </source>
</evidence>
<dbReference type="AlphaFoldDB" id="A0A2S3UPP3"/>
<dbReference type="InterPro" id="IPR016938">
    <property type="entry name" value="UPF0317"/>
</dbReference>
<dbReference type="EC" id="4.2.1.-" evidence="3"/>
<keyword evidence="2 3" id="KW-0456">Lyase</keyword>
<name>A0A2S3UPP3_9HYPH</name>
<dbReference type="Gene3D" id="3.30.2040.10">
    <property type="entry name" value="PSTPO5379-like domain"/>
    <property type="match status" value="1"/>
</dbReference>
<accession>A0A2S3UPP3</accession>
<evidence type="ECO:0000256" key="2">
    <source>
        <dbReference type="ARBA" id="ARBA00023239"/>
    </source>
</evidence>
<evidence type="ECO:0000313" key="4">
    <source>
        <dbReference type="EMBL" id="POF29644.1"/>
    </source>
</evidence>
<comment type="caution">
    <text evidence="4">The sequence shown here is derived from an EMBL/GenBank/DDBJ whole genome shotgun (WGS) entry which is preliminary data.</text>
</comment>
<organism evidence="4 5">
    <name type="scientific">Roseibium marinum</name>
    <dbReference type="NCBI Taxonomy" id="281252"/>
    <lineage>
        <taxon>Bacteria</taxon>
        <taxon>Pseudomonadati</taxon>
        <taxon>Pseudomonadota</taxon>
        <taxon>Alphaproteobacteria</taxon>
        <taxon>Hyphomicrobiales</taxon>
        <taxon>Stappiaceae</taxon>
        <taxon>Roseibium</taxon>
    </lineage>
</organism>
<dbReference type="SUPFAM" id="SSF160920">
    <property type="entry name" value="PSTPO5379-like"/>
    <property type="match status" value="1"/>
</dbReference>
<reference evidence="4 5" key="1">
    <citation type="submission" date="2018-01" db="EMBL/GenBank/DDBJ databases">
        <title>Genomic Encyclopedia of Archaeal and Bacterial Type Strains, Phase II (KMG-II): from individual species to whole genera.</title>
        <authorList>
            <person name="Goeker M."/>
        </authorList>
    </citation>
    <scope>NUCLEOTIDE SEQUENCE [LARGE SCALE GENOMIC DNA]</scope>
    <source>
        <strain evidence="4 5">DSM 17023</strain>
    </source>
</reference>
<dbReference type="PANTHER" id="PTHR32022:SF10">
    <property type="entry name" value="D-GLUTAMATE CYCLASE, MITOCHONDRIAL"/>
    <property type="match status" value="1"/>
</dbReference>
<protein>
    <recommendedName>
        <fullName evidence="3">Putative hydro-lyase CLV41_10867</fullName>
        <ecNumber evidence="3">4.2.1.-</ecNumber>
    </recommendedName>
</protein>
<dbReference type="FunFam" id="3.30.2040.10:FF:000001">
    <property type="entry name" value="D-glutamate cyclase, mitochondrial"/>
    <property type="match status" value="1"/>
</dbReference>
<dbReference type="HAMAP" id="MF_01830">
    <property type="entry name" value="Hydro_lyase"/>
    <property type="match status" value="1"/>
</dbReference>